<dbReference type="EMBL" id="CM029045">
    <property type="protein sequence ID" value="KAG2597811.1"/>
    <property type="molecule type" value="Genomic_DNA"/>
</dbReference>
<evidence type="ECO:0000313" key="1">
    <source>
        <dbReference type="EMBL" id="KAG2597811.1"/>
    </source>
</evidence>
<evidence type="ECO:0000313" key="2">
    <source>
        <dbReference type="Proteomes" id="UP000823388"/>
    </source>
</evidence>
<protein>
    <submittedName>
        <fullName evidence="1">Uncharacterized protein</fullName>
    </submittedName>
</protein>
<name>A0A8T0SGZ0_PANVG</name>
<keyword evidence="2" id="KW-1185">Reference proteome</keyword>
<organism evidence="1 2">
    <name type="scientific">Panicum virgatum</name>
    <name type="common">Blackwell switchgrass</name>
    <dbReference type="NCBI Taxonomy" id="38727"/>
    <lineage>
        <taxon>Eukaryota</taxon>
        <taxon>Viridiplantae</taxon>
        <taxon>Streptophyta</taxon>
        <taxon>Embryophyta</taxon>
        <taxon>Tracheophyta</taxon>
        <taxon>Spermatophyta</taxon>
        <taxon>Magnoliopsida</taxon>
        <taxon>Liliopsida</taxon>
        <taxon>Poales</taxon>
        <taxon>Poaceae</taxon>
        <taxon>PACMAD clade</taxon>
        <taxon>Panicoideae</taxon>
        <taxon>Panicodae</taxon>
        <taxon>Paniceae</taxon>
        <taxon>Panicinae</taxon>
        <taxon>Panicum</taxon>
        <taxon>Panicum sect. Hiantes</taxon>
    </lineage>
</organism>
<dbReference type="Proteomes" id="UP000823388">
    <property type="component" value="Chromosome 5K"/>
</dbReference>
<comment type="caution">
    <text evidence="1">The sequence shown here is derived from an EMBL/GenBank/DDBJ whole genome shotgun (WGS) entry which is preliminary data.</text>
</comment>
<sequence>MSEPDPLNTKLPEGVLTGIFDGCLPIPIGNDSNSSRSGSQDEAVYNGFSGYASLLDSCLFGENKCQRDPNTRGYASVL</sequence>
<gene>
    <name evidence="1" type="ORF">PVAP13_5KG308900</name>
</gene>
<accession>A0A8T0SGZ0</accession>
<dbReference type="AlphaFoldDB" id="A0A8T0SGZ0"/>
<reference evidence="1" key="1">
    <citation type="submission" date="2020-05" db="EMBL/GenBank/DDBJ databases">
        <title>WGS assembly of Panicum virgatum.</title>
        <authorList>
            <person name="Lovell J.T."/>
            <person name="Jenkins J."/>
            <person name="Shu S."/>
            <person name="Juenger T.E."/>
            <person name="Schmutz J."/>
        </authorList>
    </citation>
    <scope>NUCLEOTIDE SEQUENCE</scope>
    <source>
        <strain evidence="1">AP13</strain>
    </source>
</reference>
<proteinExistence type="predicted"/>